<keyword evidence="2" id="KW-1185">Reference proteome</keyword>
<gene>
    <name evidence="1" type="ORF">T02_6438</name>
</gene>
<dbReference type="Proteomes" id="UP000054721">
    <property type="component" value="Unassembled WGS sequence"/>
</dbReference>
<reference evidence="1 2" key="1">
    <citation type="submission" date="2015-05" db="EMBL/GenBank/DDBJ databases">
        <title>Evolution of Trichinella species and genotypes.</title>
        <authorList>
            <person name="Korhonen P.K."/>
            <person name="Edoardo P."/>
            <person name="Giuseppe L.R."/>
            <person name="Gasser R.B."/>
        </authorList>
    </citation>
    <scope>NUCLEOTIDE SEQUENCE [LARGE SCALE GENOMIC DNA]</scope>
    <source>
        <strain evidence="1">ISS10</strain>
    </source>
</reference>
<evidence type="ECO:0000313" key="2">
    <source>
        <dbReference type="Proteomes" id="UP000054721"/>
    </source>
</evidence>
<proteinExistence type="predicted"/>
<organism evidence="1 2">
    <name type="scientific">Trichinella nativa</name>
    <dbReference type="NCBI Taxonomy" id="6335"/>
    <lineage>
        <taxon>Eukaryota</taxon>
        <taxon>Metazoa</taxon>
        <taxon>Ecdysozoa</taxon>
        <taxon>Nematoda</taxon>
        <taxon>Enoplea</taxon>
        <taxon>Dorylaimia</taxon>
        <taxon>Trichinellida</taxon>
        <taxon>Trichinellidae</taxon>
        <taxon>Trichinella</taxon>
    </lineage>
</organism>
<evidence type="ECO:0000313" key="1">
    <source>
        <dbReference type="EMBL" id="KRZ47037.1"/>
    </source>
</evidence>
<sequence length="34" mass="3799">MSLTGYGNVSDYDYIDKSDYDTSSKFSGTFSSLF</sequence>
<dbReference type="EMBL" id="JYDW01001531">
    <property type="protein sequence ID" value="KRZ47037.1"/>
    <property type="molecule type" value="Genomic_DNA"/>
</dbReference>
<accession>A0A0V1KII3</accession>
<comment type="caution">
    <text evidence="1">The sequence shown here is derived from an EMBL/GenBank/DDBJ whole genome shotgun (WGS) entry which is preliminary data.</text>
</comment>
<dbReference type="AlphaFoldDB" id="A0A0V1KII3"/>
<name>A0A0V1KII3_9BILA</name>
<protein>
    <submittedName>
        <fullName evidence="1">Uncharacterized protein</fullName>
    </submittedName>
</protein>